<dbReference type="Proteomes" id="UP001221642">
    <property type="component" value="Plasmid pCFSAN126951_02"/>
</dbReference>
<gene>
    <name evidence="1" type="ORF">P0D81_16410</name>
</gene>
<evidence type="ECO:0008006" key="3">
    <source>
        <dbReference type="Google" id="ProtNLM"/>
    </source>
</evidence>
<name>A0ABD7XIU7_ENTFL</name>
<geneLocation type="plasmid" evidence="1 2">
    <name>pCFSAN126951_02</name>
</geneLocation>
<accession>A0ABD7XIU7</accession>
<proteinExistence type="predicted"/>
<protein>
    <recommendedName>
        <fullName evidence="3">Helix-turn-helix domain-containing protein</fullName>
    </recommendedName>
</protein>
<dbReference type="EMBL" id="CP119161">
    <property type="protein sequence ID" value="WEH24172.1"/>
    <property type="molecule type" value="Genomic_DNA"/>
</dbReference>
<dbReference type="RefSeq" id="WP_025193730.1">
    <property type="nucleotide sequence ID" value="NZ_CP119161.1"/>
</dbReference>
<dbReference type="AlphaFoldDB" id="A0ABD7XIU7"/>
<keyword evidence="1" id="KW-0614">Plasmid</keyword>
<reference evidence="1 2" key="1">
    <citation type="submission" date="2023-02" db="EMBL/GenBank/DDBJ databases">
        <title>Results of the 2020 Genomic Proficiency Test for the network of European Union Reference Laboratory for Antimicrobial Resistance assessing whole genome sequencing capacities.</title>
        <authorList>
            <person name="Hoffmann M."/>
            <person name="Luo Y."/>
            <person name="Sorensen L.H."/>
            <person name="Pedersen S.K."/>
            <person name="Hendriksen R.S."/>
        </authorList>
    </citation>
    <scope>NUCLEOTIDE SEQUENCE [LARGE SCALE GENOMIC DNA]</scope>
    <source>
        <strain evidence="1 2">GENOMIC22-006</strain>
        <plasmid evidence="1 2">pCFSAN126951_02</plasmid>
    </source>
</reference>
<sequence>MTKREQKIWRKEMLRLMNEDPDWHRKEHTERFQRVQELAEKIETADVRQYYKQITKEAFESYQRSGLQFKQIAQRFHVTEKVLKQWREDNGYPIYNKKIGNEAEK</sequence>
<evidence type="ECO:0000313" key="2">
    <source>
        <dbReference type="Proteomes" id="UP001221642"/>
    </source>
</evidence>
<evidence type="ECO:0000313" key="1">
    <source>
        <dbReference type="EMBL" id="WEH24172.1"/>
    </source>
</evidence>
<organism evidence="1 2">
    <name type="scientific">Enterococcus faecalis</name>
    <name type="common">Streptococcus faecalis</name>
    <dbReference type="NCBI Taxonomy" id="1351"/>
    <lineage>
        <taxon>Bacteria</taxon>
        <taxon>Bacillati</taxon>
        <taxon>Bacillota</taxon>
        <taxon>Bacilli</taxon>
        <taxon>Lactobacillales</taxon>
        <taxon>Enterococcaceae</taxon>
        <taxon>Enterococcus</taxon>
    </lineage>
</organism>